<dbReference type="AlphaFoldDB" id="A0A1N7HT04"/>
<proteinExistence type="predicted"/>
<dbReference type="PANTHER" id="PTHR13696">
    <property type="entry name" value="P-LOOP CONTAINING NUCLEOSIDE TRIPHOSPHATE HYDROLASE"/>
    <property type="match status" value="1"/>
</dbReference>
<dbReference type="OrthoDB" id="978593at2"/>
<protein>
    <submittedName>
        <fullName evidence="3">Cellulose biosynthesis protein BcsQ</fullName>
    </submittedName>
    <submittedName>
        <fullName evidence="2">ParA family protein</fullName>
    </submittedName>
</protein>
<dbReference type="EMBL" id="CP033926">
    <property type="protein sequence ID" value="AZA99200.1"/>
    <property type="molecule type" value="Genomic_DNA"/>
</dbReference>
<evidence type="ECO:0000313" key="5">
    <source>
        <dbReference type="Proteomes" id="UP000279541"/>
    </source>
</evidence>
<reference evidence="3 4" key="1">
    <citation type="submission" date="2017-01" db="EMBL/GenBank/DDBJ databases">
        <authorList>
            <person name="Mah S.A."/>
            <person name="Swanson W.J."/>
            <person name="Moy G.W."/>
            <person name="Vacquier V.D."/>
        </authorList>
    </citation>
    <scope>NUCLEOTIDE SEQUENCE [LARGE SCALE GENOMIC DNA]</scope>
    <source>
        <strain evidence="3 4">DSM 16927</strain>
    </source>
</reference>
<dbReference type="Gene3D" id="3.40.50.300">
    <property type="entry name" value="P-loop containing nucleotide triphosphate hydrolases"/>
    <property type="match status" value="1"/>
</dbReference>
<dbReference type="KEGG" id="cjt:EG359_06095"/>
<dbReference type="Pfam" id="PF01656">
    <property type="entry name" value="CbiA"/>
    <property type="match status" value="1"/>
</dbReference>
<dbReference type="InterPro" id="IPR027417">
    <property type="entry name" value="P-loop_NTPase"/>
</dbReference>
<dbReference type="EMBL" id="FTNZ01000001">
    <property type="protein sequence ID" value="SIS27984.1"/>
    <property type="molecule type" value="Genomic_DNA"/>
</dbReference>
<dbReference type="InterPro" id="IPR050678">
    <property type="entry name" value="DNA_Partitioning_ATPase"/>
</dbReference>
<keyword evidence="5" id="KW-1185">Reference proteome</keyword>
<dbReference type="CDD" id="cd02042">
    <property type="entry name" value="ParAB_family"/>
    <property type="match status" value="1"/>
</dbReference>
<name>A0A1N7HT04_9FLAO</name>
<dbReference type="SUPFAM" id="SSF52540">
    <property type="entry name" value="P-loop containing nucleoside triphosphate hydrolases"/>
    <property type="match status" value="1"/>
</dbReference>
<dbReference type="STRING" id="112234.SAMN05421768_101139"/>
<organism evidence="3 4">
    <name type="scientific">Chryseobacterium joostei</name>
    <dbReference type="NCBI Taxonomy" id="112234"/>
    <lineage>
        <taxon>Bacteria</taxon>
        <taxon>Pseudomonadati</taxon>
        <taxon>Bacteroidota</taxon>
        <taxon>Flavobacteriia</taxon>
        <taxon>Flavobacteriales</taxon>
        <taxon>Weeksellaceae</taxon>
        <taxon>Chryseobacterium group</taxon>
        <taxon>Chryseobacterium</taxon>
    </lineage>
</organism>
<dbReference type="InterPro" id="IPR002586">
    <property type="entry name" value="CobQ/CobB/MinD/ParA_Nub-bd_dom"/>
</dbReference>
<sequence length="255" mass="29197">MEKKKKTLKVSIYTQKGGVGKSTITTLLASVLHYRLGFNVLVMDCDFPQHSLSNMRERDRVSIMNSEYHKKAAMKQFQTINKKAYPIIKSKADIALETALENISQLSVEPDIIFFDLPGTANTKGVLTALKSMDFIFSPITADRLVVESTLAFSKAFLQLPPSDDENERLALWLFWNQVDGREKTGLYNAYQEVIEELGLLMMKTGIRDSKRFRKETDDTINYVFRSSLLPAELQLLKVTRFDLFITEFLKIIHL</sequence>
<gene>
    <name evidence="2" type="ORF">EG359_06095</name>
    <name evidence="3" type="ORF">SAMN05421768_101139</name>
</gene>
<evidence type="ECO:0000259" key="1">
    <source>
        <dbReference type="Pfam" id="PF01656"/>
    </source>
</evidence>
<dbReference type="Proteomes" id="UP000279541">
    <property type="component" value="Chromosome"/>
</dbReference>
<evidence type="ECO:0000313" key="2">
    <source>
        <dbReference type="EMBL" id="AZA99200.1"/>
    </source>
</evidence>
<evidence type="ECO:0000313" key="4">
    <source>
        <dbReference type="Proteomes" id="UP000186106"/>
    </source>
</evidence>
<reference evidence="2 5" key="2">
    <citation type="submission" date="2018-11" db="EMBL/GenBank/DDBJ databases">
        <title>Proposal to divide the Flavobacteriaceae and reorganize its genera based on Amino Acid Identity values calculated from whole genome sequences.</title>
        <authorList>
            <person name="Nicholson A.C."/>
            <person name="Gulvik C.A."/>
            <person name="Whitney A.M."/>
            <person name="Humrighouse B.W."/>
            <person name="Bell M."/>
            <person name="Holmes B."/>
            <person name="Steigerwalt A.G."/>
            <person name="Villarma A."/>
            <person name="Sheth M."/>
            <person name="Batra D."/>
            <person name="Pryor J."/>
            <person name="Bernardet J.-F."/>
            <person name="Hugo C."/>
            <person name="Kampfer P."/>
            <person name="Newman J."/>
            <person name="McQuiston J.R."/>
        </authorList>
    </citation>
    <scope>NUCLEOTIDE SEQUENCE [LARGE SCALE GENOMIC DNA]</scope>
    <source>
        <strain evidence="2 5">DSM 16927</strain>
    </source>
</reference>
<accession>A0A1N7HT04</accession>
<dbReference type="PANTHER" id="PTHR13696:SF52">
    <property type="entry name" value="PARA FAMILY PROTEIN CT_582"/>
    <property type="match status" value="1"/>
</dbReference>
<dbReference type="RefSeq" id="WP_076350998.1">
    <property type="nucleotide sequence ID" value="NZ_CP033926.1"/>
</dbReference>
<feature type="domain" description="CobQ/CobB/MinD/ParA nucleotide binding" evidence="1">
    <location>
        <begin position="11"/>
        <end position="141"/>
    </location>
</feature>
<evidence type="ECO:0000313" key="3">
    <source>
        <dbReference type="EMBL" id="SIS27984.1"/>
    </source>
</evidence>
<dbReference type="Proteomes" id="UP000186106">
    <property type="component" value="Unassembled WGS sequence"/>
</dbReference>